<evidence type="ECO:0000256" key="5">
    <source>
        <dbReference type="ARBA" id="ARBA00023077"/>
    </source>
</evidence>
<organism evidence="13 14">
    <name type="scientific">Sphingomonas lutea</name>
    <dbReference type="NCBI Taxonomy" id="1045317"/>
    <lineage>
        <taxon>Bacteria</taxon>
        <taxon>Pseudomonadati</taxon>
        <taxon>Pseudomonadota</taxon>
        <taxon>Alphaproteobacteria</taxon>
        <taxon>Sphingomonadales</taxon>
        <taxon>Sphingomonadaceae</taxon>
        <taxon>Sphingomonas</taxon>
    </lineage>
</organism>
<evidence type="ECO:0000256" key="4">
    <source>
        <dbReference type="ARBA" id="ARBA00022692"/>
    </source>
</evidence>
<evidence type="ECO:0000313" key="14">
    <source>
        <dbReference type="Proteomes" id="UP000515971"/>
    </source>
</evidence>
<evidence type="ECO:0000256" key="10">
    <source>
        <dbReference type="SAM" id="SignalP"/>
    </source>
</evidence>
<dbReference type="PANTHER" id="PTHR47234">
    <property type="match status" value="1"/>
</dbReference>
<sequence>MAAIRSLALVVGFSCSVVAFAQPRPSNAPPDTLADSSQAAIVITGTRIQTPNRRSASPVESVRPEDFTLTGVANVEQTLNQLPQIAPSYTSTSNNPGTGAATLDLRGLGSVRTLVLVNGRRWIANDAGNIPEVDVNTIPASLIDRVDIVTGGASAVYGSDAVTGVINFVLRQNLRGLHIDARNNLTERGDGRVSSADLSYGLDIFRGRGNLLVSVGMLDQQPLTQAARAYTRDALGDGCVIPGTEGETGASTPAPNPDLTCDDPDEELGYIAGGSTFIPEGLIQGGGNTFLPGSGNQLIAIPRARFTQAGGIARYNNDTDAYNFAADNYLQVPLRRYSANILGRVRLTDHFEPYTELSVIQTKSPQQLAPAAAALGTGGGTVPRVRINLDNPFLSAQARQALNTSFGVDAQGRRGFLGSNAAGFTVNPAYTGDADGIVQLPGQFRSRLTGLGPRQTVNERRAYRILVGARGKLSNGPFDYDFYFSSSDVEHAKPLVNSASARRLQQALLTRDGVTCIDPSNGCVPVNIFGVQEIGAAAADFIRANPFENTRVKEKIVEGVVRGSAAQLPAGDLRIAVGGHWRQTSFAYQPDRTLSDGDNLGFQPSVGSAGRTRVVELFGEALVPLLSDRPFARELALEPGFRVSHYNIVGNVWTWKAMAYWSPFAALRFRGGMQKAVRAPNVRELFEEESSAFGGVRDPCAPANELIANPDFAAACARNGAVDLPLGVRDFFPLENTRGSTNLKPEAARTLTLGVVARPFRNLTITADYYDIRIRDAIGIFGGGAQSTVFGCIFGGGDPADPLCRAFERDQSGEIISIDLPTANLARITTRGVDWQAAYRVPLLTGDLSLNLSGTRLLSSTIRPNPEIAPFECAGDFGGVCGGTDAGSAAP</sequence>
<comment type="subcellular location">
    <subcellularLocation>
        <location evidence="1 8">Cell outer membrane</location>
        <topology evidence="1 8">Multi-pass membrane protein</topology>
    </subcellularLocation>
</comment>
<name>A0A7G9SJU2_9SPHN</name>
<keyword evidence="14" id="KW-1185">Reference proteome</keyword>
<dbReference type="RefSeq" id="WP_187539330.1">
    <property type="nucleotide sequence ID" value="NZ_BAABJT010000001.1"/>
</dbReference>
<dbReference type="InterPro" id="IPR036942">
    <property type="entry name" value="Beta-barrel_TonB_sf"/>
</dbReference>
<dbReference type="EMBL" id="CP060718">
    <property type="protein sequence ID" value="QNN68117.1"/>
    <property type="molecule type" value="Genomic_DNA"/>
</dbReference>
<keyword evidence="5 9" id="KW-0798">TonB box</keyword>
<reference evidence="13 14" key="1">
    <citation type="submission" date="2020-08" db="EMBL/GenBank/DDBJ databases">
        <title>Genome sequence of Sphingomonas lutea KCTC 23642T.</title>
        <authorList>
            <person name="Hyun D.-W."/>
            <person name="Bae J.-W."/>
        </authorList>
    </citation>
    <scope>NUCLEOTIDE SEQUENCE [LARGE SCALE GENOMIC DNA]</scope>
    <source>
        <strain evidence="13 14">KCTC 23642</strain>
    </source>
</reference>
<dbReference type="InterPro" id="IPR039426">
    <property type="entry name" value="TonB-dep_rcpt-like"/>
</dbReference>
<gene>
    <name evidence="13" type="ORF">H9L13_04325</name>
</gene>
<evidence type="ECO:0000313" key="13">
    <source>
        <dbReference type="EMBL" id="QNN68117.1"/>
    </source>
</evidence>
<dbReference type="AlphaFoldDB" id="A0A7G9SJU2"/>
<feature type="chain" id="PRO_5028999217" evidence="10">
    <location>
        <begin position="22"/>
        <end position="891"/>
    </location>
</feature>
<dbReference type="PROSITE" id="PS52016">
    <property type="entry name" value="TONB_DEPENDENT_REC_3"/>
    <property type="match status" value="1"/>
</dbReference>
<evidence type="ECO:0000259" key="11">
    <source>
        <dbReference type="Pfam" id="PF00593"/>
    </source>
</evidence>
<dbReference type="GO" id="GO:0009279">
    <property type="term" value="C:cell outer membrane"/>
    <property type="evidence" value="ECO:0007669"/>
    <property type="project" value="UniProtKB-SubCell"/>
</dbReference>
<evidence type="ECO:0000256" key="7">
    <source>
        <dbReference type="ARBA" id="ARBA00023237"/>
    </source>
</evidence>
<evidence type="ECO:0000256" key="1">
    <source>
        <dbReference type="ARBA" id="ARBA00004571"/>
    </source>
</evidence>
<evidence type="ECO:0000256" key="8">
    <source>
        <dbReference type="PROSITE-ProRule" id="PRU01360"/>
    </source>
</evidence>
<evidence type="ECO:0000256" key="6">
    <source>
        <dbReference type="ARBA" id="ARBA00023136"/>
    </source>
</evidence>
<dbReference type="InterPro" id="IPR037066">
    <property type="entry name" value="Plug_dom_sf"/>
</dbReference>
<evidence type="ECO:0000256" key="9">
    <source>
        <dbReference type="RuleBase" id="RU003357"/>
    </source>
</evidence>
<accession>A0A7G9SJU2</accession>
<keyword evidence="6 8" id="KW-0472">Membrane</keyword>
<dbReference type="InterPro" id="IPR012910">
    <property type="entry name" value="Plug_dom"/>
</dbReference>
<dbReference type="KEGG" id="slut:H9L13_04325"/>
<dbReference type="SUPFAM" id="SSF56935">
    <property type="entry name" value="Porins"/>
    <property type="match status" value="1"/>
</dbReference>
<feature type="signal peptide" evidence="10">
    <location>
        <begin position="1"/>
        <end position="21"/>
    </location>
</feature>
<keyword evidence="7 8" id="KW-0998">Cell outer membrane</keyword>
<evidence type="ECO:0000256" key="3">
    <source>
        <dbReference type="ARBA" id="ARBA00022452"/>
    </source>
</evidence>
<feature type="domain" description="TonB-dependent receptor-like beta-barrel" evidence="11">
    <location>
        <begin position="562"/>
        <end position="855"/>
    </location>
</feature>
<proteinExistence type="inferred from homology"/>
<dbReference type="InterPro" id="IPR000531">
    <property type="entry name" value="Beta-barrel_TonB"/>
</dbReference>
<feature type="domain" description="TonB-dependent receptor plug" evidence="12">
    <location>
        <begin position="52"/>
        <end position="165"/>
    </location>
</feature>
<dbReference type="Pfam" id="PF00593">
    <property type="entry name" value="TonB_dep_Rec_b-barrel"/>
    <property type="match status" value="1"/>
</dbReference>
<protein>
    <submittedName>
        <fullName evidence="13">TonB-dependent receptor</fullName>
    </submittedName>
</protein>
<dbReference type="Gene3D" id="2.40.170.20">
    <property type="entry name" value="TonB-dependent receptor, beta-barrel domain"/>
    <property type="match status" value="1"/>
</dbReference>
<dbReference type="Pfam" id="PF07715">
    <property type="entry name" value="Plug"/>
    <property type="match status" value="1"/>
</dbReference>
<dbReference type="Gene3D" id="2.170.130.10">
    <property type="entry name" value="TonB-dependent receptor, plug domain"/>
    <property type="match status" value="1"/>
</dbReference>
<dbReference type="Proteomes" id="UP000515971">
    <property type="component" value="Chromosome"/>
</dbReference>
<keyword evidence="3 8" id="KW-1134">Transmembrane beta strand</keyword>
<keyword evidence="10" id="KW-0732">Signal</keyword>
<keyword evidence="2 8" id="KW-0813">Transport</keyword>
<keyword evidence="13" id="KW-0675">Receptor</keyword>
<evidence type="ECO:0000259" key="12">
    <source>
        <dbReference type="Pfam" id="PF07715"/>
    </source>
</evidence>
<keyword evidence="4 8" id="KW-0812">Transmembrane</keyword>
<evidence type="ECO:0000256" key="2">
    <source>
        <dbReference type="ARBA" id="ARBA00022448"/>
    </source>
</evidence>
<comment type="similarity">
    <text evidence="8 9">Belongs to the TonB-dependent receptor family.</text>
</comment>
<dbReference type="PANTHER" id="PTHR47234:SF2">
    <property type="entry name" value="TONB-DEPENDENT RECEPTOR"/>
    <property type="match status" value="1"/>
</dbReference>